<evidence type="ECO:0000313" key="2">
    <source>
        <dbReference type="EMBL" id="MCA0152343.1"/>
    </source>
</evidence>
<keyword evidence="1" id="KW-0732">Signal</keyword>
<evidence type="ECO:0000313" key="3">
    <source>
        <dbReference type="Proteomes" id="UP001198402"/>
    </source>
</evidence>
<evidence type="ECO:0000256" key="1">
    <source>
        <dbReference type="SAM" id="SignalP"/>
    </source>
</evidence>
<dbReference type="Proteomes" id="UP001198402">
    <property type="component" value="Unassembled WGS sequence"/>
</dbReference>
<reference evidence="3" key="1">
    <citation type="submission" date="2023-07" db="EMBL/GenBank/DDBJ databases">
        <authorList>
            <person name="Yue Y."/>
        </authorList>
    </citation>
    <scope>NUCLEOTIDE SEQUENCE [LARGE SCALE GENOMIC DNA]</scope>
    <source>
        <strain evidence="3">2Y89</strain>
    </source>
</reference>
<dbReference type="EMBL" id="JAIUJS010000002">
    <property type="protein sequence ID" value="MCA0152343.1"/>
    <property type="molecule type" value="Genomic_DNA"/>
</dbReference>
<sequence>MKKLFKPLFSLSFVLLFLLSYQCASPKETTVFQQQTEFKINKVYFQEWYAGIDVGGTGVNIFVPIVSKPDYIEIDSVFFRNLKGKLVERGGRYAALLKNKSKAYVFNPNNKSDQYPFILKDNECVVSYIENNETKYIKIQQPKEYAGTYYENGAPSLYIRPKGNSFATLDDDNEN</sequence>
<accession>A0ABS7XXG2</accession>
<organism evidence="2 3">
    <name type="scientific">Winogradskyella vincentii</name>
    <dbReference type="NCBI Taxonomy" id="2877122"/>
    <lineage>
        <taxon>Bacteria</taxon>
        <taxon>Pseudomonadati</taxon>
        <taxon>Bacteroidota</taxon>
        <taxon>Flavobacteriia</taxon>
        <taxon>Flavobacteriales</taxon>
        <taxon>Flavobacteriaceae</taxon>
        <taxon>Winogradskyella</taxon>
    </lineage>
</organism>
<keyword evidence="3" id="KW-1185">Reference proteome</keyword>
<comment type="caution">
    <text evidence="2">The sequence shown here is derived from an EMBL/GenBank/DDBJ whole genome shotgun (WGS) entry which is preliminary data.</text>
</comment>
<proteinExistence type="predicted"/>
<feature type="signal peptide" evidence="1">
    <location>
        <begin position="1"/>
        <end position="26"/>
    </location>
</feature>
<gene>
    <name evidence="2" type="ORF">LBV24_03885</name>
</gene>
<dbReference type="RefSeq" id="WP_224477286.1">
    <property type="nucleotide sequence ID" value="NZ_JAIUJS010000002.1"/>
</dbReference>
<name>A0ABS7XXG2_9FLAO</name>
<protein>
    <recommendedName>
        <fullName evidence="4">Lipoprotein</fullName>
    </recommendedName>
</protein>
<evidence type="ECO:0008006" key="4">
    <source>
        <dbReference type="Google" id="ProtNLM"/>
    </source>
</evidence>
<feature type="chain" id="PRO_5045719537" description="Lipoprotein" evidence="1">
    <location>
        <begin position="27"/>
        <end position="175"/>
    </location>
</feature>